<organism evidence="2 3">
    <name type="scientific">Enterobacter sichuanensis</name>
    <dbReference type="NCBI Taxonomy" id="2071710"/>
    <lineage>
        <taxon>Bacteria</taxon>
        <taxon>Pseudomonadati</taxon>
        <taxon>Pseudomonadota</taxon>
        <taxon>Gammaproteobacteria</taxon>
        <taxon>Enterobacterales</taxon>
        <taxon>Enterobacteriaceae</taxon>
        <taxon>Enterobacter</taxon>
        <taxon>Enterobacter cloacae complex</taxon>
    </lineage>
</organism>
<evidence type="ECO:0000256" key="1">
    <source>
        <dbReference type="SAM" id="SignalP"/>
    </source>
</evidence>
<dbReference type="PROSITE" id="PS51257">
    <property type="entry name" value="PROKAR_LIPOPROTEIN"/>
    <property type="match status" value="1"/>
</dbReference>
<reference evidence="2" key="1">
    <citation type="submission" date="2022-11" db="EMBL/GenBank/DDBJ databases">
        <title>blaNDM-1 and qnrB1 co-producing ST413 Enterobacter.</title>
        <authorList>
            <person name="Halder G."/>
            <person name="Chaudhuri B."/>
            <person name="Dutta S."/>
        </authorList>
    </citation>
    <scope>NUCLEOTIDE SEQUENCE</scope>
    <source>
        <strain evidence="2">PEER684</strain>
    </source>
</reference>
<evidence type="ECO:0000313" key="3">
    <source>
        <dbReference type="Proteomes" id="UP001185068"/>
    </source>
</evidence>
<feature type="chain" id="PRO_5042192811" description="Lipoprotein" evidence="1">
    <location>
        <begin position="23"/>
        <end position="153"/>
    </location>
</feature>
<name>A0AAE4DVE2_9ENTR</name>
<dbReference type="Proteomes" id="UP001185068">
    <property type="component" value="Unassembled WGS sequence"/>
</dbReference>
<dbReference type="EMBL" id="JALLIR010000001">
    <property type="protein sequence ID" value="MDR9945979.1"/>
    <property type="molecule type" value="Genomic_DNA"/>
</dbReference>
<evidence type="ECO:0000313" key="2">
    <source>
        <dbReference type="EMBL" id="MDR9945979.1"/>
    </source>
</evidence>
<sequence length="153" mass="16414">MKKLMVVAAVMSLAACSSPAQRMAECEAQGVSKDACYVAEQNRTTAINAAAEKQALENAAQLAQSAHKHLPKGCTQLQDANGECNVKPATQSSSVKQLTSEADHVMNQPISDAAEYLLSKGWKPNNGTWSKGGYYLQLVVENEKVMNAQLSKD</sequence>
<feature type="signal peptide" evidence="1">
    <location>
        <begin position="1"/>
        <end position="22"/>
    </location>
</feature>
<evidence type="ECO:0008006" key="4">
    <source>
        <dbReference type="Google" id="ProtNLM"/>
    </source>
</evidence>
<gene>
    <name evidence="2" type="ORF">MX989_07780</name>
</gene>
<comment type="caution">
    <text evidence="2">The sequence shown here is derived from an EMBL/GenBank/DDBJ whole genome shotgun (WGS) entry which is preliminary data.</text>
</comment>
<proteinExistence type="predicted"/>
<keyword evidence="1" id="KW-0732">Signal</keyword>
<dbReference type="RefSeq" id="WP_154232942.1">
    <property type="nucleotide sequence ID" value="NZ_JACWFD010000030.1"/>
</dbReference>
<accession>A0AAE4DVE2</accession>
<dbReference type="AlphaFoldDB" id="A0AAE4DVE2"/>
<protein>
    <recommendedName>
        <fullName evidence="4">Lipoprotein</fullName>
    </recommendedName>
</protein>